<evidence type="ECO:0000256" key="1">
    <source>
        <dbReference type="SAM" id="SignalP"/>
    </source>
</evidence>
<keyword evidence="1" id="KW-0732">Signal</keyword>
<reference evidence="2 3" key="1">
    <citation type="submission" date="2024-01" db="EMBL/GenBank/DDBJ databases">
        <title>The genomes of 5 underutilized Papilionoideae crops provide insights into root nodulation and disease resistanc.</title>
        <authorList>
            <person name="Jiang F."/>
        </authorList>
    </citation>
    <scope>NUCLEOTIDE SEQUENCE [LARGE SCALE GENOMIC DNA]</scope>
    <source>
        <strain evidence="2">DUOXIRENSHENG_FW03</strain>
        <tissue evidence="2">Leaves</tissue>
    </source>
</reference>
<organism evidence="2 3">
    <name type="scientific">Psophocarpus tetragonolobus</name>
    <name type="common">Winged bean</name>
    <name type="synonym">Dolichos tetragonolobus</name>
    <dbReference type="NCBI Taxonomy" id="3891"/>
    <lineage>
        <taxon>Eukaryota</taxon>
        <taxon>Viridiplantae</taxon>
        <taxon>Streptophyta</taxon>
        <taxon>Embryophyta</taxon>
        <taxon>Tracheophyta</taxon>
        <taxon>Spermatophyta</taxon>
        <taxon>Magnoliopsida</taxon>
        <taxon>eudicotyledons</taxon>
        <taxon>Gunneridae</taxon>
        <taxon>Pentapetalae</taxon>
        <taxon>rosids</taxon>
        <taxon>fabids</taxon>
        <taxon>Fabales</taxon>
        <taxon>Fabaceae</taxon>
        <taxon>Papilionoideae</taxon>
        <taxon>50 kb inversion clade</taxon>
        <taxon>NPAAA clade</taxon>
        <taxon>indigoferoid/millettioid clade</taxon>
        <taxon>Phaseoleae</taxon>
        <taxon>Psophocarpus</taxon>
    </lineage>
</organism>
<name>A0AAN9SUG1_PSOTE</name>
<evidence type="ECO:0000313" key="2">
    <source>
        <dbReference type="EMBL" id="KAK7405722.1"/>
    </source>
</evidence>
<evidence type="ECO:0008006" key="4">
    <source>
        <dbReference type="Google" id="ProtNLM"/>
    </source>
</evidence>
<comment type="caution">
    <text evidence="2">The sequence shown here is derived from an EMBL/GenBank/DDBJ whole genome shotgun (WGS) entry which is preliminary data.</text>
</comment>
<proteinExistence type="predicted"/>
<accession>A0AAN9SUG1</accession>
<feature type="signal peptide" evidence="1">
    <location>
        <begin position="1"/>
        <end position="19"/>
    </location>
</feature>
<feature type="chain" id="PRO_5042848593" description="Secreted protein" evidence="1">
    <location>
        <begin position="20"/>
        <end position="157"/>
    </location>
</feature>
<dbReference type="EMBL" id="JAYMYS010000002">
    <property type="protein sequence ID" value="KAK7405722.1"/>
    <property type="molecule type" value="Genomic_DNA"/>
</dbReference>
<keyword evidence="3" id="KW-1185">Reference proteome</keyword>
<dbReference type="AlphaFoldDB" id="A0AAN9SUG1"/>
<gene>
    <name evidence="2" type="ORF">VNO78_07330</name>
</gene>
<evidence type="ECO:0000313" key="3">
    <source>
        <dbReference type="Proteomes" id="UP001386955"/>
    </source>
</evidence>
<dbReference type="Proteomes" id="UP001386955">
    <property type="component" value="Unassembled WGS sequence"/>
</dbReference>
<protein>
    <recommendedName>
        <fullName evidence="4">Secreted protein</fullName>
    </recommendedName>
</protein>
<sequence>MAWLSHCMLTALACSSSFAFLLLSYSSSSPSDYRHFFLPFSFSFDYDFSLMHITPLASPSRIGTGEMPLIVNNARFPKFFSGLSSTKSHSCSLSLMATLTTLIFSLLRKEDMKQEASSPSLFSHSSIVVFIMILKSLCERIVTSKSLLKAPPRHFKL</sequence>